<accession>A0A8C5QNE2</accession>
<keyword evidence="11" id="KW-0325">Glycoprotein</keyword>
<evidence type="ECO:0000313" key="17">
    <source>
        <dbReference type="Proteomes" id="UP000694569"/>
    </source>
</evidence>
<dbReference type="GeneTree" id="ENSGT01150000286948"/>
<dbReference type="InterPro" id="IPR017452">
    <property type="entry name" value="GPCR_Rhodpsn_7TM"/>
</dbReference>
<dbReference type="InterPro" id="IPR000725">
    <property type="entry name" value="Olfact_rcpt"/>
</dbReference>
<sequence length="309" mass="34910">MLLQNTTNNMEFHFLGFSTHSPIILFLIFLLIYIFNVSGNLIIIFITSIDAHLQKPMYFFIGNLAVVDISFTTVTLPKLLSTFPLQKSTISFVGCMLQMFFFLSIGVTESFLLAVMSYDRYNAVCNPYNAIMTNKCCKHLVLGCWMGGLLTVILPIVLISRLPFCLSRVINHFFCDISPVIQLSCSNIQNLQLFFTFISSVVVFGSFPIILLSYVQIVLNILRASTHRKKTFSTCSAHLTVVLIYYGSIIFIYIRPNSRSNLDLDKTTSLLYSVVTPTLNPLIYSIRNDEIKNAIKKLFGKKTSFSAAD</sequence>
<evidence type="ECO:0000259" key="15">
    <source>
        <dbReference type="PROSITE" id="PS50262"/>
    </source>
</evidence>
<comment type="similarity">
    <text evidence="13">Belongs to the G-protein coupled receptor 1 family.</text>
</comment>
<keyword evidence="17" id="KW-1185">Reference proteome</keyword>
<keyword evidence="9" id="KW-1015">Disulfide bond</keyword>
<dbReference type="GO" id="GO:0004930">
    <property type="term" value="F:G protein-coupled receptor activity"/>
    <property type="evidence" value="ECO:0007669"/>
    <property type="project" value="UniProtKB-KW"/>
</dbReference>
<evidence type="ECO:0000256" key="14">
    <source>
        <dbReference type="RuleBase" id="RU363047"/>
    </source>
</evidence>
<proteinExistence type="inferred from homology"/>
<dbReference type="OrthoDB" id="9444602at2759"/>
<dbReference type="PANTHER" id="PTHR24242:SF359">
    <property type="entry name" value="ODORANT RECEPTOR-RELATED"/>
    <property type="match status" value="1"/>
</dbReference>
<keyword evidence="8 14" id="KW-0472">Membrane</keyword>
<feature type="transmembrane region" description="Helical" evidence="14">
    <location>
        <begin position="139"/>
        <end position="159"/>
    </location>
</feature>
<evidence type="ECO:0000256" key="13">
    <source>
        <dbReference type="RuleBase" id="RU000688"/>
    </source>
</evidence>
<evidence type="ECO:0000256" key="10">
    <source>
        <dbReference type="ARBA" id="ARBA00023170"/>
    </source>
</evidence>
<feature type="transmembrane region" description="Helical" evidence="14">
    <location>
        <begin position="23"/>
        <end position="46"/>
    </location>
</feature>
<keyword evidence="12 13" id="KW-0807">Transducer</keyword>
<keyword evidence="10 13" id="KW-0675">Receptor</keyword>
<evidence type="ECO:0000256" key="8">
    <source>
        <dbReference type="ARBA" id="ARBA00023136"/>
    </source>
</evidence>
<dbReference type="PROSITE" id="PS00237">
    <property type="entry name" value="G_PROTEIN_RECEP_F1_1"/>
    <property type="match status" value="1"/>
</dbReference>
<dbReference type="AlphaFoldDB" id="A0A8C5QNE2"/>
<feature type="transmembrane region" description="Helical" evidence="14">
    <location>
        <begin position="193"/>
        <end position="219"/>
    </location>
</feature>
<evidence type="ECO:0000256" key="6">
    <source>
        <dbReference type="ARBA" id="ARBA00022989"/>
    </source>
</evidence>
<evidence type="ECO:0000256" key="2">
    <source>
        <dbReference type="ARBA" id="ARBA00022475"/>
    </source>
</evidence>
<dbReference type="PRINTS" id="PR00237">
    <property type="entry name" value="GPCRRHODOPSN"/>
</dbReference>
<evidence type="ECO:0000256" key="4">
    <source>
        <dbReference type="ARBA" id="ARBA00022692"/>
    </source>
</evidence>
<feature type="transmembrane region" description="Helical" evidence="14">
    <location>
        <begin position="269"/>
        <end position="286"/>
    </location>
</feature>
<dbReference type="Proteomes" id="UP000694569">
    <property type="component" value="Unplaced"/>
</dbReference>
<reference evidence="16" key="1">
    <citation type="submission" date="2025-08" db="UniProtKB">
        <authorList>
            <consortium name="Ensembl"/>
        </authorList>
    </citation>
    <scope>IDENTIFICATION</scope>
</reference>
<evidence type="ECO:0000256" key="3">
    <source>
        <dbReference type="ARBA" id="ARBA00022606"/>
    </source>
</evidence>
<keyword evidence="3 14" id="KW-0716">Sensory transduction</keyword>
<dbReference type="PRINTS" id="PR00245">
    <property type="entry name" value="OLFACTORYR"/>
</dbReference>
<evidence type="ECO:0000256" key="11">
    <source>
        <dbReference type="ARBA" id="ARBA00023180"/>
    </source>
</evidence>
<evidence type="ECO:0000313" key="16">
    <source>
        <dbReference type="Ensembl" id="ENSLLEP00000038956.1"/>
    </source>
</evidence>
<feature type="transmembrane region" description="Helical" evidence="14">
    <location>
        <begin position="231"/>
        <end position="254"/>
    </location>
</feature>
<keyword evidence="2 14" id="KW-1003">Cell membrane</keyword>
<keyword evidence="4 13" id="KW-0812">Transmembrane</keyword>
<evidence type="ECO:0000256" key="7">
    <source>
        <dbReference type="ARBA" id="ARBA00023040"/>
    </source>
</evidence>
<keyword evidence="6 14" id="KW-1133">Transmembrane helix</keyword>
<evidence type="ECO:0000256" key="12">
    <source>
        <dbReference type="ARBA" id="ARBA00023224"/>
    </source>
</evidence>
<dbReference type="FunFam" id="1.20.1070.10:FF:000001">
    <property type="entry name" value="Olfactory receptor"/>
    <property type="match status" value="1"/>
</dbReference>
<dbReference type="PANTHER" id="PTHR24242">
    <property type="entry name" value="G-PROTEIN COUPLED RECEPTOR"/>
    <property type="match status" value="1"/>
</dbReference>
<evidence type="ECO:0000256" key="5">
    <source>
        <dbReference type="ARBA" id="ARBA00022725"/>
    </source>
</evidence>
<protein>
    <recommendedName>
        <fullName evidence="14">Olfactory receptor</fullName>
    </recommendedName>
</protein>
<keyword evidence="7 13" id="KW-0297">G-protein coupled receptor</keyword>
<reference evidence="16" key="2">
    <citation type="submission" date="2025-09" db="UniProtKB">
        <authorList>
            <consortium name="Ensembl"/>
        </authorList>
    </citation>
    <scope>IDENTIFICATION</scope>
</reference>
<comment type="subcellular location">
    <subcellularLocation>
        <location evidence="1 14">Cell membrane</location>
        <topology evidence="1 14">Multi-pass membrane protein</topology>
    </subcellularLocation>
</comment>
<feature type="transmembrane region" description="Helical" evidence="14">
    <location>
        <begin position="58"/>
        <end position="76"/>
    </location>
</feature>
<feature type="transmembrane region" description="Helical" evidence="14">
    <location>
        <begin position="96"/>
        <end position="118"/>
    </location>
</feature>
<dbReference type="GO" id="GO:0004984">
    <property type="term" value="F:olfactory receptor activity"/>
    <property type="evidence" value="ECO:0007669"/>
    <property type="project" value="InterPro"/>
</dbReference>
<dbReference type="InterPro" id="IPR000276">
    <property type="entry name" value="GPCR_Rhodpsn"/>
</dbReference>
<dbReference type="Ensembl" id="ENSLLET00000040509.1">
    <property type="protein sequence ID" value="ENSLLEP00000038956.1"/>
    <property type="gene ID" value="ENSLLEG00000024730.1"/>
</dbReference>
<organism evidence="16 17">
    <name type="scientific">Leptobrachium leishanense</name>
    <name type="common">Leishan spiny toad</name>
    <dbReference type="NCBI Taxonomy" id="445787"/>
    <lineage>
        <taxon>Eukaryota</taxon>
        <taxon>Metazoa</taxon>
        <taxon>Chordata</taxon>
        <taxon>Craniata</taxon>
        <taxon>Vertebrata</taxon>
        <taxon>Euteleostomi</taxon>
        <taxon>Amphibia</taxon>
        <taxon>Batrachia</taxon>
        <taxon>Anura</taxon>
        <taxon>Pelobatoidea</taxon>
        <taxon>Megophryidae</taxon>
        <taxon>Leptobrachium</taxon>
    </lineage>
</organism>
<dbReference type="SUPFAM" id="SSF81321">
    <property type="entry name" value="Family A G protein-coupled receptor-like"/>
    <property type="match status" value="1"/>
</dbReference>
<dbReference type="Pfam" id="PF13853">
    <property type="entry name" value="7tm_4"/>
    <property type="match status" value="1"/>
</dbReference>
<evidence type="ECO:0000256" key="9">
    <source>
        <dbReference type="ARBA" id="ARBA00023157"/>
    </source>
</evidence>
<dbReference type="Gene3D" id="1.20.1070.10">
    <property type="entry name" value="Rhodopsin 7-helix transmembrane proteins"/>
    <property type="match status" value="1"/>
</dbReference>
<dbReference type="InterPro" id="IPR050939">
    <property type="entry name" value="Olfactory_GPCR1"/>
</dbReference>
<feature type="domain" description="G-protein coupled receptors family 1 profile" evidence="15">
    <location>
        <begin position="39"/>
        <end position="284"/>
    </location>
</feature>
<dbReference type="GO" id="GO:0005886">
    <property type="term" value="C:plasma membrane"/>
    <property type="evidence" value="ECO:0007669"/>
    <property type="project" value="UniProtKB-SubCell"/>
</dbReference>
<evidence type="ECO:0000256" key="1">
    <source>
        <dbReference type="ARBA" id="ARBA00004651"/>
    </source>
</evidence>
<name>A0A8C5QNE2_9ANUR</name>
<keyword evidence="5 14" id="KW-0552">Olfaction</keyword>
<dbReference type="PROSITE" id="PS50262">
    <property type="entry name" value="G_PROTEIN_RECEP_F1_2"/>
    <property type="match status" value="1"/>
</dbReference>
<dbReference type="CDD" id="cd13954">
    <property type="entry name" value="7tmA_OR"/>
    <property type="match status" value="1"/>
</dbReference>